<dbReference type="Proteomes" id="UP000249782">
    <property type="component" value="Unassembled WGS sequence"/>
</dbReference>
<reference evidence="2 3" key="1">
    <citation type="submission" date="2018-06" db="EMBL/GenBank/DDBJ databases">
        <title>Draft genome sequence of hyperthermophilic methanogen Methanothermobacter tenebrarum sp. MCM-B 1447.</title>
        <authorList>
            <person name="Pore S.D."/>
            <person name="Dagar S."/>
            <person name="Dhakephalkar P.K."/>
        </authorList>
    </citation>
    <scope>NUCLEOTIDE SEQUENCE [LARGE SCALE GENOMIC DNA]</scope>
    <source>
        <strain evidence="2 3">MCM B 1447</strain>
    </source>
</reference>
<dbReference type="InterPro" id="IPR029032">
    <property type="entry name" value="AhpD-like"/>
</dbReference>
<feature type="domain" description="Carboxymuconolactone decarboxylase-like" evidence="1">
    <location>
        <begin position="8"/>
        <end position="40"/>
    </location>
</feature>
<evidence type="ECO:0000259" key="1">
    <source>
        <dbReference type="Pfam" id="PF02627"/>
    </source>
</evidence>
<evidence type="ECO:0000313" key="2">
    <source>
        <dbReference type="EMBL" id="RAO78601.1"/>
    </source>
</evidence>
<dbReference type="EMBL" id="QLOE01000010">
    <property type="protein sequence ID" value="RAO78601.1"/>
    <property type="molecule type" value="Genomic_DNA"/>
</dbReference>
<dbReference type="AlphaFoldDB" id="A0A328PBV1"/>
<evidence type="ECO:0000313" key="3">
    <source>
        <dbReference type="Proteomes" id="UP000249782"/>
    </source>
</evidence>
<organism evidence="2 3">
    <name type="scientific">Methanothermobacter tenebrarum</name>
    <dbReference type="NCBI Taxonomy" id="680118"/>
    <lineage>
        <taxon>Archaea</taxon>
        <taxon>Methanobacteriati</taxon>
        <taxon>Methanobacteriota</taxon>
        <taxon>Methanomada group</taxon>
        <taxon>Methanobacteria</taxon>
        <taxon>Methanobacteriales</taxon>
        <taxon>Methanobacteriaceae</taxon>
        <taxon>Methanothermobacter</taxon>
    </lineage>
</organism>
<dbReference type="GO" id="GO:0051920">
    <property type="term" value="F:peroxiredoxin activity"/>
    <property type="evidence" value="ECO:0007669"/>
    <property type="project" value="InterPro"/>
</dbReference>
<comment type="caution">
    <text evidence="2">The sequence shown here is derived from an EMBL/GenBank/DDBJ whole genome shotgun (WGS) entry which is preliminary data.</text>
</comment>
<name>A0A328PBV1_9EURY</name>
<dbReference type="Pfam" id="PF02627">
    <property type="entry name" value="CMD"/>
    <property type="match status" value="1"/>
</dbReference>
<gene>
    <name evidence="2" type="ORF">DPC56_06990</name>
</gene>
<protein>
    <recommendedName>
        <fullName evidence="1">Carboxymuconolactone decarboxylase-like domain-containing protein</fullName>
    </recommendedName>
</protein>
<sequence>MSSGDSKPCTLKHAQRAMRAGITREELVEAVAVAASCAGSAFNTVILKEQHALNSPL</sequence>
<dbReference type="InterPro" id="IPR003779">
    <property type="entry name" value="CMD-like"/>
</dbReference>
<dbReference type="Gene3D" id="1.20.1290.10">
    <property type="entry name" value="AhpD-like"/>
    <property type="match status" value="1"/>
</dbReference>
<dbReference type="SUPFAM" id="SSF69118">
    <property type="entry name" value="AhpD-like"/>
    <property type="match status" value="1"/>
</dbReference>
<accession>A0A328PBV1</accession>
<keyword evidence="3" id="KW-1185">Reference proteome</keyword>
<dbReference type="RefSeq" id="WP_112094364.1">
    <property type="nucleotide sequence ID" value="NZ_QLOE01000010.1"/>
</dbReference>
<proteinExistence type="predicted"/>